<evidence type="ECO:0000259" key="5">
    <source>
        <dbReference type="Pfam" id="PF01420"/>
    </source>
</evidence>
<name>A0ABS2FUP3_9FIRM</name>
<keyword evidence="4" id="KW-0175">Coiled coil</keyword>
<dbReference type="Pfam" id="PF01420">
    <property type="entry name" value="Methylase_S"/>
    <property type="match status" value="1"/>
</dbReference>
<feature type="coiled-coil region" evidence="4">
    <location>
        <begin position="499"/>
        <end position="526"/>
    </location>
</feature>
<dbReference type="InterPro" id="IPR029063">
    <property type="entry name" value="SAM-dependent_MTases_sf"/>
</dbReference>
<keyword evidence="6" id="KW-0255">Endonuclease</keyword>
<dbReference type="Gene3D" id="3.90.220.20">
    <property type="entry name" value="DNA methylase specificity domains"/>
    <property type="match status" value="1"/>
</dbReference>
<evidence type="ECO:0000256" key="3">
    <source>
        <dbReference type="ARBA" id="ARBA00023125"/>
    </source>
</evidence>
<dbReference type="EMBL" id="JACSNX010000003">
    <property type="protein sequence ID" value="MBM6850625.1"/>
    <property type="molecule type" value="Genomic_DNA"/>
</dbReference>
<dbReference type="GO" id="GO:0004519">
    <property type="term" value="F:endonuclease activity"/>
    <property type="evidence" value="ECO:0007669"/>
    <property type="project" value="UniProtKB-KW"/>
</dbReference>
<proteinExistence type="inferred from homology"/>
<accession>A0ABS2FUP3</accession>
<evidence type="ECO:0000256" key="2">
    <source>
        <dbReference type="ARBA" id="ARBA00022747"/>
    </source>
</evidence>
<comment type="similarity">
    <text evidence="1">Belongs to the type-I restriction system S methylase family.</text>
</comment>
<dbReference type="SUPFAM" id="SSF116734">
    <property type="entry name" value="DNA methylase specificity domain"/>
    <property type="match status" value="1"/>
</dbReference>
<keyword evidence="2" id="KW-0680">Restriction system</keyword>
<dbReference type="Gene3D" id="3.40.50.150">
    <property type="entry name" value="Vaccinia Virus protein VP39"/>
    <property type="match status" value="1"/>
</dbReference>
<feature type="domain" description="Type I restriction modification DNA specificity" evidence="5">
    <location>
        <begin position="358"/>
        <end position="507"/>
    </location>
</feature>
<evidence type="ECO:0000256" key="4">
    <source>
        <dbReference type="SAM" id="Coils"/>
    </source>
</evidence>
<protein>
    <submittedName>
        <fullName evidence="6">Restriction endonuclease subunit S</fullName>
    </submittedName>
</protein>
<keyword evidence="7" id="KW-1185">Reference proteome</keyword>
<dbReference type="RefSeq" id="WP_204802809.1">
    <property type="nucleotide sequence ID" value="NZ_JACSNX010000003.1"/>
</dbReference>
<evidence type="ECO:0000313" key="6">
    <source>
        <dbReference type="EMBL" id="MBM6850625.1"/>
    </source>
</evidence>
<evidence type="ECO:0000313" key="7">
    <source>
        <dbReference type="Proteomes" id="UP000719500"/>
    </source>
</evidence>
<dbReference type="PANTHER" id="PTHR30408">
    <property type="entry name" value="TYPE-1 RESTRICTION ENZYME ECOKI SPECIFICITY PROTEIN"/>
    <property type="match status" value="1"/>
</dbReference>
<sequence length="537" mass="61254">MRTNVQNKIAAYMNAIIGSVDPDHYAAAVVLIENVKMHFQQERNEVTADQLYVSLLEAADKLGIKNPFHDKDHFLLIYKKSLEVKNVDWEDVILQMASASKMPVLPKALLNVYKERFSTRPETVLIAEAEKFVPNLRSIVDENMNSAFVLTTQNAIYAQVLEKAFAGYDNVEILVTDIYHYEFIKQRFELILACPNFGGRMLSDEQNFMCREFDMVALENLSLHLNSGGRLIIVLPGRITFASGRVSDLRQFIQTTYTIKEIGELPEGTIEYSGIKVYLLDIENNRPQDDNDIVIRRYGSAEKKTRRASVTSLEVTDDTFVMLSELEEQGDWNIDQIFSQQDEDYLRYQRSGIRKDMIGNVAEIFRGKAITKKDPSGNISVVNISNIDDYEIDYTRLEHLQEEERKVSTYLLQEGDVLLPARGTAIRTAVFHEQSYPCVASSNLIIIRPDAKILDSTYLKIFLDSPIGNKLISSAQQGTTVMNISYRDLNVLEVPIPPLDIQKAVVKEYLEELKKYKETVAAAEKRWTEALARLQTF</sequence>
<reference evidence="6 7" key="1">
    <citation type="journal article" date="2021" name="Sci. Rep.">
        <title>The distribution of antibiotic resistance genes in chicken gut microbiota commensals.</title>
        <authorList>
            <person name="Juricova H."/>
            <person name="Matiasovicova J."/>
            <person name="Kubasova T."/>
            <person name="Cejkova D."/>
            <person name="Rychlik I."/>
        </authorList>
    </citation>
    <scope>NUCLEOTIDE SEQUENCE [LARGE SCALE GENOMIC DNA]</scope>
    <source>
        <strain evidence="6 7">An411</strain>
    </source>
</reference>
<keyword evidence="6" id="KW-0378">Hydrolase</keyword>
<dbReference type="InterPro" id="IPR044946">
    <property type="entry name" value="Restrct_endonuc_typeI_TRD_sf"/>
</dbReference>
<keyword evidence="6" id="KW-0540">Nuclease</keyword>
<dbReference type="SUPFAM" id="SSF53335">
    <property type="entry name" value="S-adenosyl-L-methionine-dependent methyltransferases"/>
    <property type="match status" value="1"/>
</dbReference>
<dbReference type="PANTHER" id="PTHR30408:SF12">
    <property type="entry name" value="TYPE I RESTRICTION ENZYME MJAVIII SPECIFICITY SUBUNIT"/>
    <property type="match status" value="1"/>
</dbReference>
<dbReference type="InterPro" id="IPR000055">
    <property type="entry name" value="Restrct_endonuc_typeI_TRD"/>
</dbReference>
<gene>
    <name evidence="6" type="ORF">H9X91_04125</name>
</gene>
<comment type="caution">
    <text evidence="6">The sequence shown here is derived from an EMBL/GenBank/DDBJ whole genome shotgun (WGS) entry which is preliminary data.</text>
</comment>
<keyword evidence="3" id="KW-0238">DNA-binding</keyword>
<organism evidence="6 7">
    <name type="scientific">Oscillibacter valericigenes</name>
    <dbReference type="NCBI Taxonomy" id="351091"/>
    <lineage>
        <taxon>Bacteria</taxon>
        <taxon>Bacillati</taxon>
        <taxon>Bacillota</taxon>
        <taxon>Clostridia</taxon>
        <taxon>Eubacteriales</taxon>
        <taxon>Oscillospiraceae</taxon>
        <taxon>Oscillibacter</taxon>
    </lineage>
</organism>
<evidence type="ECO:0000256" key="1">
    <source>
        <dbReference type="ARBA" id="ARBA00010923"/>
    </source>
</evidence>
<dbReference type="Proteomes" id="UP000719500">
    <property type="component" value="Unassembled WGS sequence"/>
</dbReference>
<dbReference type="InterPro" id="IPR052021">
    <property type="entry name" value="Type-I_RS_S_subunit"/>
</dbReference>